<gene>
    <name evidence="1" type="ORF">EJB05_07518</name>
</gene>
<dbReference type="Proteomes" id="UP000324897">
    <property type="component" value="Chromosome 5"/>
</dbReference>
<name>A0A5J9WGT7_9POAL</name>
<evidence type="ECO:0000313" key="2">
    <source>
        <dbReference type="Proteomes" id="UP000324897"/>
    </source>
</evidence>
<feature type="non-terminal residue" evidence="1">
    <location>
        <position position="84"/>
    </location>
</feature>
<protein>
    <submittedName>
        <fullName evidence="1">Uncharacterized protein</fullName>
    </submittedName>
</protein>
<reference evidence="1 2" key="1">
    <citation type="journal article" date="2019" name="Sci. Rep.">
        <title>A high-quality genome of Eragrostis curvula grass provides insights into Poaceae evolution and supports new strategies to enhance forage quality.</title>
        <authorList>
            <person name="Carballo J."/>
            <person name="Santos B.A.C.M."/>
            <person name="Zappacosta D."/>
            <person name="Garbus I."/>
            <person name="Selva J.P."/>
            <person name="Gallo C.A."/>
            <person name="Diaz A."/>
            <person name="Albertini E."/>
            <person name="Caccamo M."/>
            <person name="Echenique V."/>
        </authorList>
    </citation>
    <scope>NUCLEOTIDE SEQUENCE [LARGE SCALE GENOMIC DNA]</scope>
    <source>
        <strain evidence="2">cv. Victoria</strain>
        <tissue evidence="1">Leaf</tissue>
    </source>
</reference>
<dbReference type="EMBL" id="RWGY01000004">
    <property type="protein sequence ID" value="TVU47902.1"/>
    <property type="molecule type" value="Genomic_DNA"/>
</dbReference>
<comment type="caution">
    <text evidence="1">The sequence shown here is derived from an EMBL/GenBank/DDBJ whole genome shotgun (WGS) entry which is preliminary data.</text>
</comment>
<sequence length="84" mass="9333">MCTAASSFGHLEQAMVLLSFFLYSTKGIWARVMEKCLKTITTTVSLLEVESKNEGLEEGFYFSPHVCIRKGERKDALVPSSGLL</sequence>
<keyword evidence="2" id="KW-1185">Reference proteome</keyword>
<feature type="non-terminal residue" evidence="1">
    <location>
        <position position="1"/>
    </location>
</feature>
<dbReference type="AlphaFoldDB" id="A0A5J9WGT7"/>
<organism evidence="1 2">
    <name type="scientific">Eragrostis curvula</name>
    <name type="common">weeping love grass</name>
    <dbReference type="NCBI Taxonomy" id="38414"/>
    <lineage>
        <taxon>Eukaryota</taxon>
        <taxon>Viridiplantae</taxon>
        <taxon>Streptophyta</taxon>
        <taxon>Embryophyta</taxon>
        <taxon>Tracheophyta</taxon>
        <taxon>Spermatophyta</taxon>
        <taxon>Magnoliopsida</taxon>
        <taxon>Liliopsida</taxon>
        <taxon>Poales</taxon>
        <taxon>Poaceae</taxon>
        <taxon>PACMAD clade</taxon>
        <taxon>Chloridoideae</taxon>
        <taxon>Eragrostideae</taxon>
        <taxon>Eragrostidinae</taxon>
        <taxon>Eragrostis</taxon>
    </lineage>
</organism>
<accession>A0A5J9WGT7</accession>
<evidence type="ECO:0000313" key="1">
    <source>
        <dbReference type="EMBL" id="TVU47902.1"/>
    </source>
</evidence>
<dbReference type="Gramene" id="TVU47902">
    <property type="protein sequence ID" value="TVU47902"/>
    <property type="gene ID" value="EJB05_07518"/>
</dbReference>
<proteinExistence type="predicted"/>